<feature type="repeat" description="TPR" evidence="3">
    <location>
        <begin position="79"/>
        <end position="112"/>
    </location>
</feature>
<gene>
    <name evidence="5" type="ORF">ENP86_08015</name>
</gene>
<dbReference type="AlphaFoldDB" id="A0A7V0Z6I4"/>
<dbReference type="SUPFAM" id="SSF103196">
    <property type="entry name" value="Roadblock/LC7 domain"/>
    <property type="match status" value="1"/>
</dbReference>
<dbReference type="SMART" id="SM00960">
    <property type="entry name" value="Robl_LC7"/>
    <property type="match status" value="1"/>
</dbReference>
<evidence type="ECO:0000256" key="1">
    <source>
        <dbReference type="ARBA" id="ARBA00022737"/>
    </source>
</evidence>
<dbReference type="Pfam" id="PF14559">
    <property type="entry name" value="TPR_19"/>
    <property type="match status" value="1"/>
</dbReference>
<reference evidence="5" key="1">
    <citation type="journal article" date="2020" name="mSystems">
        <title>Genome- and Community-Level Interaction Insights into Carbon Utilization and Element Cycling Functions of Hydrothermarchaeota in Hydrothermal Sediment.</title>
        <authorList>
            <person name="Zhou Z."/>
            <person name="Liu Y."/>
            <person name="Xu W."/>
            <person name="Pan J."/>
            <person name="Luo Z.H."/>
            <person name="Li M."/>
        </authorList>
    </citation>
    <scope>NUCLEOTIDE SEQUENCE [LARGE SCALE GENOMIC DNA]</scope>
    <source>
        <strain evidence="5">SpSt-258</strain>
    </source>
</reference>
<dbReference type="Pfam" id="PF03259">
    <property type="entry name" value="Robl_LC7"/>
    <property type="match status" value="1"/>
</dbReference>
<protein>
    <submittedName>
        <fullName evidence="5">Tetratricopeptide repeat protein</fullName>
    </submittedName>
</protein>
<dbReference type="SUPFAM" id="SSF48452">
    <property type="entry name" value="TPR-like"/>
    <property type="match status" value="1"/>
</dbReference>
<dbReference type="Gene3D" id="1.25.40.10">
    <property type="entry name" value="Tetratricopeptide repeat domain"/>
    <property type="match status" value="1"/>
</dbReference>
<feature type="repeat" description="TPR" evidence="3">
    <location>
        <begin position="11"/>
        <end position="44"/>
    </location>
</feature>
<dbReference type="PROSITE" id="PS50293">
    <property type="entry name" value="TPR_REGION"/>
    <property type="match status" value="1"/>
</dbReference>
<dbReference type="Pfam" id="PF00515">
    <property type="entry name" value="TPR_1"/>
    <property type="match status" value="1"/>
</dbReference>
<dbReference type="SMART" id="SM00028">
    <property type="entry name" value="TPR"/>
    <property type="match status" value="3"/>
</dbReference>
<keyword evidence="1" id="KW-0677">Repeat</keyword>
<proteinExistence type="predicted"/>
<dbReference type="PANTHER" id="PTHR45586:SF1">
    <property type="entry name" value="LIPOPOLYSACCHARIDE ASSEMBLY PROTEIN B"/>
    <property type="match status" value="1"/>
</dbReference>
<dbReference type="Gene3D" id="3.30.450.30">
    <property type="entry name" value="Dynein light chain 2a, cytoplasmic"/>
    <property type="match status" value="1"/>
</dbReference>
<keyword evidence="2 3" id="KW-0802">TPR repeat</keyword>
<dbReference type="InterPro" id="IPR019734">
    <property type="entry name" value="TPR_rpt"/>
</dbReference>
<dbReference type="PROSITE" id="PS50005">
    <property type="entry name" value="TPR"/>
    <property type="match status" value="2"/>
</dbReference>
<evidence type="ECO:0000256" key="3">
    <source>
        <dbReference type="PROSITE-ProRule" id="PRU00339"/>
    </source>
</evidence>
<dbReference type="EMBL" id="DSKY01000020">
    <property type="protein sequence ID" value="HDY59480.1"/>
    <property type="molecule type" value="Genomic_DNA"/>
</dbReference>
<name>A0A7V0Z6I4_UNCW3</name>
<comment type="caution">
    <text evidence="5">The sequence shown here is derived from an EMBL/GenBank/DDBJ whole genome shotgun (WGS) entry which is preliminary data.</text>
</comment>
<evidence type="ECO:0000256" key="2">
    <source>
        <dbReference type="ARBA" id="ARBA00022803"/>
    </source>
</evidence>
<dbReference type="PANTHER" id="PTHR45586">
    <property type="entry name" value="TPR REPEAT-CONTAINING PROTEIN PA4667"/>
    <property type="match status" value="1"/>
</dbReference>
<dbReference type="InterPro" id="IPR011990">
    <property type="entry name" value="TPR-like_helical_dom_sf"/>
</dbReference>
<dbReference type="InterPro" id="IPR004942">
    <property type="entry name" value="Roadblock/LAMTOR2_dom"/>
</dbReference>
<dbReference type="InterPro" id="IPR051012">
    <property type="entry name" value="CellSynth/LPSAsmb/PSIAsmb"/>
</dbReference>
<organism evidence="5">
    <name type="scientific">candidate division WOR-3 bacterium</name>
    <dbReference type="NCBI Taxonomy" id="2052148"/>
    <lineage>
        <taxon>Bacteria</taxon>
        <taxon>Bacteria division WOR-3</taxon>
    </lineage>
</organism>
<feature type="domain" description="Roadblock/LAMTOR2" evidence="4">
    <location>
        <begin position="252"/>
        <end position="340"/>
    </location>
</feature>
<accession>A0A7V0Z6I4</accession>
<evidence type="ECO:0000313" key="5">
    <source>
        <dbReference type="EMBL" id="HDY59480.1"/>
    </source>
</evidence>
<sequence>MPDELAMDSKALIFATLADVYLTSGMVDEAISILKDGLSRNPNYTLGKIILGRAYYLKGDTEQALKILEQIYDQAKESESENLYLGHIYKKLGDYEKAISFYETTLKINPENKEAKRELELLKPKINMEEVVAAPIEPAKPVETITPEMVAVPKEEIPVQELPVEENIEKMEPEPEIVVEEKKPEKTSEVVIQQETPTGVEAEIKPEIQEPVVSKEQPAVEEIEVTPILPEIGLEPVVEEKVVEKPSPFDALNEPMQRLIDIKTVNGAFILSRDGLLIQSYYKGREDIEELCALIAGIFNDADNAFKFLKAGNLEKFIIEKSDETICVITAGESLLCIITKPEAKPGLVFVYARKIIEEIRKILE</sequence>
<evidence type="ECO:0000259" key="4">
    <source>
        <dbReference type="SMART" id="SM00960"/>
    </source>
</evidence>